<keyword evidence="3" id="KW-1185">Reference proteome</keyword>
<sequence length="67" mass="7350">MPFFKSSKNQTKSAAASAAASPVQSPRTSMQEPRPKTENMMTLNQALGQVMYKSKVPIPNQINVQLL</sequence>
<dbReference type="AlphaFoldDB" id="A0A9P6PM83"/>
<gene>
    <name evidence="2" type="ORF">BG011_000227</name>
</gene>
<feature type="compositionally biased region" description="Polar residues" evidence="1">
    <location>
        <begin position="22"/>
        <end position="31"/>
    </location>
</feature>
<proteinExistence type="predicted"/>
<dbReference type="EMBL" id="JAAAJA010001036">
    <property type="protein sequence ID" value="KAG0248295.1"/>
    <property type="molecule type" value="Genomic_DNA"/>
</dbReference>
<accession>A0A9P6PM83</accession>
<dbReference type="Proteomes" id="UP000726737">
    <property type="component" value="Unassembled WGS sequence"/>
</dbReference>
<reference evidence="2" key="1">
    <citation type="journal article" date="2020" name="Fungal Divers.">
        <title>Resolving the Mortierellaceae phylogeny through synthesis of multi-gene phylogenetics and phylogenomics.</title>
        <authorList>
            <person name="Vandepol N."/>
            <person name="Liber J."/>
            <person name="Desiro A."/>
            <person name="Na H."/>
            <person name="Kennedy M."/>
            <person name="Barry K."/>
            <person name="Grigoriev I.V."/>
            <person name="Miller A.N."/>
            <person name="O'Donnell K."/>
            <person name="Stajich J.E."/>
            <person name="Bonito G."/>
        </authorList>
    </citation>
    <scope>NUCLEOTIDE SEQUENCE</scope>
    <source>
        <strain evidence="2">KOD948</strain>
    </source>
</reference>
<feature type="compositionally biased region" description="Polar residues" evidence="1">
    <location>
        <begin position="1"/>
        <end position="12"/>
    </location>
</feature>
<protein>
    <submittedName>
        <fullName evidence="2">Uncharacterized protein</fullName>
    </submittedName>
</protein>
<evidence type="ECO:0000313" key="2">
    <source>
        <dbReference type="EMBL" id="KAG0248295.1"/>
    </source>
</evidence>
<evidence type="ECO:0000256" key="1">
    <source>
        <dbReference type="SAM" id="MobiDB-lite"/>
    </source>
</evidence>
<evidence type="ECO:0000313" key="3">
    <source>
        <dbReference type="Proteomes" id="UP000726737"/>
    </source>
</evidence>
<comment type="caution">
    <text evidence="2">The sequence shown here is derived from an EMBL/GenBank/DDBJ whole genome shotgun (WGS) entry which is preliminary data.</text>
</comment>
<feature type="region of interest" description="Disordered" evidence="1">
    <location>
        <begin position="1"/>
        <end position="38"/>
    </location>
</feature>
<organism evidence="2 3">
    <name type="scientific">Mortierella polycephala</name>
    <dbReference type="NCBI Taxonomy" id="41804"/>
    <lineage>
        <taxon>Eukaryota</taxon>
        <taxon>Fungi</taxon>
        <taxon>Fungi incertae sedis</taxon>
        <taxon>Mucoromycota</taxon>
        <taxon>Mortierellomycotina</taxon>
        <taxon>Mortierellomycetes</taxon>
        <taxon>Mortierellales</taxon>
        <taxon>Mortierellaceae</taxon>
        <taxon>Mortierella</taxon>
    </lineage>
</organism>
<name>A0A9P6PM83_9FUNG</name>